<protein>
    <recommendedName>
        <fullName evidence="2">Transglutaminase-like domain-containing protein</fullName>
    </recommendedName>
</protein>
<feature type="compositionally biased region" description="Low complexity" evidence="1">
    <location>
        <begin position="80"/>
        <end position="90"/>
    </location>
</feature>
<proteinExistence type="predicted"/>
<dbReference type="STRING" id="196109.A0A136JDD9"/>
<dbReference type="EMBL" id="KQ964246">
    <property type="protein sequence ID" value="KXJ95183.1"/>
    <property type="molecule type" value="Genomic_DNA"/>
</dbReference>
<feature type="compositionally biased region" description="Pro residues" evidence="1">
    <location>
        <begin position="27"/>
        <end position="42"/>
    </location>
</feature>
<dbReference type="InterPro" id="IPR002931">
    <property type="entry name" value="Transglutaminase-like"/>
</dbReference>
<dbReference type="SUPFAM" id="SSF54001">
    <property type="entry name" value="Cysteine proteinases"/>
    <property type="match status" value="1"/>
</dbReference>
<evidence type="ECO:0000259" key="2">
    <source>
        <dbReference type="SMART" id="SM00460"/>
    </source>
</evidence>
<dbReference type="Proteomes" id="UP000070501">
    <property type="component" value="Unassembled WGS sequence"/>
</dbReference>
<dbReference type="PANTHER" id="PTHR46333:SF5">
    <property type="entry name" value="TRANSGLUTAMINASE-LIKE DOMAIN-CONTAINING PROTEIN"/>
    <property type="match status" value="1"/>
</dbReference>
<dbReference type="AlphaFoldDB" id="A0A136JDD9"/>
<evidence type="ECO:0000256" key="1">
    <source>
        <dbReference type="SAM" id="MobiDB-lite"/>
    </source>
</evidence>
<dbReference type="SMART" id="SM00460">
    <property type="entry name" value="TGc"/>
    <property type="match status" value="1"/>
</dbReference>
<sequence length="665" mass="72843">MAEVEEPKFNTLAERIAALNQQKNFTAPPPATKRPPPPPPPTSKSTNGTAPAHATTTSTPAVPTRPQRREPPALPQRTNTSSSISSTVSVPPARTNGAPPALPIRSNTLQPSPALPPRRPSGQLSNGTRRGSNASDVSQISTVSTYSLGRASTHASSTASEAPAVRRGLPPTLEQAKLPPLPPSRKEREAEAARIAAETIVNEPAVRPKASLVSMKSAPDLPPSRPNLPPRLPSRPAKSPAPSQDNGQESNGPRRLPPPSAAFVRPKTTFESSRPLAARPDAMPATDAPPPPVPVSSRPTAQQMEAVATKAAALQAANCLICRDFSRPDAVAAQFPRESLPRQDPIGYLANVLCGSFTSETDKARAIFTWCHHNIDYDVEAFFGNNIKYVTPEDTIFRGKGVCAGYADVFLHIAERAGLQVLMVTGHGKGGVYLKDGERPPPTIDSNHAWNVVRIDNGEWKLLDACWGAGHVGNQQYTRRFAPERFTQSNEQFGLDHFPEDSKHMYRSDGHIPTWHEYMVGPTGSEVPHFHGGDDGFSKHNFAPQTKKIPVYSGETVRFQISKACEHFDFERHGRGKPYPLFVEIHGVDGRKDDQVLLQTDGFWWWADIPARDLGAPGQKIHLNALIMMNNKDARGITQEQYATARRNRTMRSWQWTHYCEWELV</sequence>
<dbReference type="Gene3D" id="3.10.620.30">
    <property type="match status" value="1"/>
</dbReference>
<feature type="compositionally biased region" description="Low complexity" evidence="1">
    <location>
        <begin position="277"/>
        <end position="286"/>
    </location>
</feature>
<evidence type="ECO:0000313" key="3">
    <source>
        <dbReference type="EMBL" id="KXJ95183.1"/>
    </source>
</evidence>
<accession>A0A136JDD9</accession>
<reference evidence="4" key="1">
    <citation type="submission" date="2016-02" db="EMBL/GenBank/DDBJ databases">
        <title>Draft genome sequence of Microdochium bolleyi, a fungal endophyte of beachgrass.</title>
        <authorList>
            <consortium name="DOE Joint Genome Institute"/>
            <person name="David A.S."/>
            <person name="May G."/>
            <person name="Haridas S."/>
            <person name="Lim J."/>
            <person name="Wang M."/>
            <person name="Labutti K."/>
            <person name="Lipzen A."/>
            <person name="Barry K."/>
            <person name="Grigoriev I.V."/>
        </authorList>
    </citation>
    <scope>NUCLEOTIDE SEQUENCE [LARGE SCALE GENOMIC DNA]</scope>
    <source>
        <strain evidence="4">J235TASD1</strain>
    </source>
</reference>
<keyword evidence="4" id="KW-1185">Reference proteome</keyword>
<feature type="compositionally biased region" description="Polar residues" evidence="1">
    <location>
        <begin position="241"/>
        <end position="251"/>
    </location>
</feature>
<feature type="compositionally biased region" description="Pro residues" evidence="1">
    <location>
        <begin position="220"/>
        <end position="233"/>
    </location>
</feature>
<feature type="compositionally biased region" description="Low complexity" evidence="1">
    <location>
        <begin position="151"/>
        <end position="163"/>
    </location>
</feature>
<feature type="compositionally biased region" description="Polar residues" evidence="1">
    <location>
        <begin position="122"/>
        <end position="147"/>
    </location>
</feature>
<feature type="region of interest" description="Disordered" evidence="1">
    <location>
        <begin position="1"/>
        <end position="298"/>
    </location>
</feature>
<gene>
    <name evidence="3" type="ORF">Micbo1qcDRAFT_157014</name>
</gene>
<dbReference type="InterPro" id="IPR038765">
    <property type="entry name" value="Papain-like_cys_pep_sf"/>
</dbReference>
<feature type="compositionally biased region" description="Low complexity" evidence="1">
    <location>
        <begin position="43"/>
        <end position="65"/>
    </location>
</feature>
<feature type="domain" description="Transglutaminase-like" evidence="2">
    <location>
        <begin position="395"/>
        <end position="467"/>
    </location>
</feature>
<dbReference type="InterPro" id="IPR052557">
    <property type="entry name" value="CAP/Cytokinesis_protein"/>
</dbReference>
<dbReference type="InParanoid" id="A0A136JDD9"/>
<dbReference type="PANTHER" id="PTHR46333">
    <property type="entry name" value="CYTOKINESIS PROTEIN 3"/>
    <property type="match status" value="1"/>
</dbReference>
<organism evidence="3 4">
    <name type="scientific">Microdochium bolleyi</name>
    <dbReference type="NCBI Taxonomy" id="196109"/>
    <lineage>
        <taxon>Eukaryota</taxon>
        <taxon>Fungi</taxon>
        <taxon>Dikarya</taxon>
        <taxon>Ascomycota</taxon>
        <taxon>Pezizomycotina</taxon>
        <taxon>Sordariomycetes</taxon>
        <taxon>Xylariomycetidae</taxon>
        <taxon>Xylariales</taxon>
        <taxon>Microdochiaceae</taxon>
        <taxon>Microdochium</taxon>
    </lineage>
</organism>
<name>A0A136JDD9_9PEZI</name>
<dbReference type="OrthoDB" id="6129702at2759"/>
<evidence type="ECO:0000313" key="4">
    <source>
        <dbReference type="Proteomes" id="UP000070501"/>
    </source>
</evidence>
<dbReference type="GO" id="GO:0005737">
    <property type="term" value="C:cytoplasm"/>
    <property type="evidence" value="ECO:0007669"/>
    <property type="project" value="TreeGrafter"/>
</dbReference>
<dbReference type="Pfam" id="PF01841">
    <property type="entry name" value="Transglut_core"/>
    <property type="match status" value="1"/>
</dbReference>